<dbReference type="RefSeq" id="NP_983516.1">
    <property type="nucleotide sequence ID" value="NM_208869.1"/>
</dbReference>
<organism evidence="3 4">
    <name type="scientific">Eremothecium gossypii (strain ATCC 10895 / CBS 109.51 / FGSC 9923 / NRRL Y-1056)</name>
    <name type="common">Yeast</name>
    <name type="synonym">Ashbya gossypii</name>
    <dbReference type="NCBI Taxonomy" id="284811"/>
    <lineage>
        <taxon>Eukaryota</taxon>
        <taxon>Fungi</taxon>
        <taxon>Dikarya</taxon>
        <taxon>Ascomycota</taxon>
        <taxon>Saccharomycotina</taxon>
        <taxon>Saccharomycetes</taxon>
        <taxon>Saccharomycetales</taxon>
        <taxon>Saccharomycetaceae</taxon>
        <taxon>Eremothecium</taxon>
    </lineage>
</organism>
<dbReference type="Proteomes" id="UP000000591">
    <property type="component" value="Chromosome III"/>
</dbReference>
<dbReference type="Pfam" id="PF07950">
    <property type="entry name" value="MCP1_TM"/>
    <property type="match status" value="2"/>
</dbReference>
<feature type="transmembrane region" description="Helical" evidence="1">
    <location>
        <begin position="195"/>
        <end position="214"/>
    </location>
</feature>
<keyword evidence="1" id="KW-0812">Transmembrane</keyword>
<protein>
    <submittedName>
        <fullName evidence="3">ACR114Cp</fullName>
    </submittedName>
</protein>
<feature type="transmembrane region" description="Helical" evidence="1">
    <location>
        <begin position="43"/>
        <end position="64"/>
    </location>
</feature>
<feature type="domain" description="Mitochondrial adapter protein MCP1 transmembrane" evidence="2">
    <location>
        <begin position="118"/>
        <end position="204"/>
    </location>
</feature>
<dbReference type="FunCoup" id="Q75C05">
    <property type="interactions" value="27"/>
</dbReference>
<name>Q75C05_EREGS</name>
<evidence type="ECO:0000313" key="3">
    <source>
        <dbReference type="EMBL" id="AAS51340.1"/>
    </source>
</evidence>
<reference evidence="4" key="2">
    <citation type="journal article" date="2013" name="G3 (Bethesda)">
        <title>Genomes of Ashbya fungi isolated from insects reveal four mating-type loci, numerous translocations, lack of transposons, and distinct gene duplications.</title>
        <authorList>
            <person name="Dietrich F.S."/>
            <person name="Voegeli S."/>
            <person name="Kuo S."/>
            <person name="Philippsen P."/>
        </authorList>
    </citation>
    <scope>GENOME REANNOTATION</scope>
    <source>
        <strain evidence="4">ATCC 10895 / CBS 109.51 / FGSC 9923 / NRRL Y-1056</strain>
    </source>
</reference>
<keyword evidence="1" id="KW-1133">Transmembrane helix</keyword>
<dbReference type="InterPro" id="IPR039960">
    <property type="entry name" value="MCP1"/>
</dbReference>
<gene>
    <name evidence="3" type="ORF">AGOS_ACR114C</name>
</gene>
<sequence length="234" mass="26560">MVFGYMPLHLTNTLFVPLIEPTYAPNDVLRMVRELLPAATDQVLVWTVGVHVAAGVALRAMSWYRRWTRRGRRYVTRVESDTSPRRIGLIGGLSGYFLGLNKTVRHNPHAVSGYLLVPLLAYHAALMKWLPARAGVDVDFDFVQWLLYGGTGSAWTRWGLGIMPLAGLVSVGAYHMFTGLVQLLRWRSLALRRKVFNVVVGINVVGLVSLWRLSTVRPIMNVQYHRILQQLLWR</sequence>
<dbReference type="HOGENOM" id="CLU_066681_1_0_1"/>
<feature type="domain" description="Mitochondrial adapter protein MCP1 transmembrane" evidence="2">
    <location>
        <begin position="5"/>
        <end position="100"/>
    </location>
</feature>
<reference evidence="3 4" key="1">
    <citation type="journal article" date="2004" name="Science">
        <title>The Ashbya gossypii genome as a tool for mapping the ancient Saccharomyces cerevisiae genome.</title>
        <authorList>
            <person name="Dietrich F.S."/>
            <person name="Voegeli S."/>
            <person name="Brachat S."/>
            <person name="Lerch A."/>
            <person name="Gates K."/>
            <person name="Steiner S."/>
            <person name="Mohr C."/>
            <person name="Pohlmann R."/>
            <person name="Luedi P."/>
            <person name="Choi S."/>
            <person name="Wing R.A."/>
            <person name="Flavier A."/>
            <person name="Gaffney T.D."/>
            <person name="Philippsen P."/>
        </authorList>
    </citation>
    <scope>NUCLEOTIDE SEQUENCE [LARGE SCALE GENOMIC DNA]</scope>
    <source>
        <strain evidence="4">ATCC 10895 / CBS 109.51 / FGSC 9923 / NRRL Y-1056</strain>
    </source>
</reference>
<proteinExistence type="predicted"/>
<dbReference type="AlphaFoldDB" id="Q75C05"/>
<feature type="transmembrane region" description="Helical" evidence="1">
    <location>
        <begin position="111"/>
        <end position="130"/>
    </location>
</feature>
<keyword evidence="4" id="KW-1185">Reference proteome</keyword>
<dbReference type="InParanoid" id="Q75C05"/>
<evidence type="ECO:0000313" key="4">
    <source>
        <dbReference type="Proteomes" id="UP000000591"/>
    </source>
</evidence>
<accession>Q75C05</accession>
<dbReference type="GO" id="GO:0055088">
    <property type="term" value="P:lipid homeostasis"/>
    <property type="evidence" value="ECO:0000318"/>
    <property type="project" value="GO_Central"/>
</dbReference>
<dbReference type="GeneID" id="4619647"/>
<dbReference type="eggNOG" id="ENOG502RYUN">
    <property type="taxonomic scope" value="Eukaryota"/>
</dbReference>
<evidence type="ECO:0000259" key="2">
    <source>
        <dbReference type="Pfam" id="PF07950"/>
    </source>
</evidence>
<dbReference type="GO" id="GO:0005741">
    <property type="term" value="C:mitochondrial outer membrane"/>
    <property type="evidence" value="ECO:0000318"/>
    <property type="project" value="GO_Central"/>
</dbReference>
<evidence type="ECO:0000256" key="1">
    <source>
        <dbReference type="SAM" id="Phobius"/>
    </source>
</evidence>
<dbReference type="InterPro" id="IPR012472">
    <property type="entry name" value="MCP1_TM"/>
</dbReference>
<dbReference type="GO" id="GO:0007005">
    <property type="term" value="P:mitochondrion organization"/>
    <property type="evidence" value="ECO:0000318"/>
    <property type="project" value="GO_Central"/>
</dbReference>
<dbReference type="PANTHER" id="PTHR38409:SF1">
    <property type="entry name" value="MITOCHONDRIAL ADAPTER PROTEIN MCP1"/>
    <property type="match status" value="1"/>
</dbReference>
<dbReference type="KEGG" id="ago:AGOS_ACR114C"/>
<feature type="transmembrane region" description="Helical" evidence="1">
    <location>
        <begin position="162"/>
        <end position="183"/>
    </location>
</feature>
<dbReference type="PANTHER" id="PTHR38409">
    <property type="entry name" value="MDM10-COMPLEMENTING PROTEIN 1"/>
    <property type="match status" value="1"/>
</dbReference>
<dbReference type="OrthoDB" id="10259513at2759"/>
<dbReference type="EMBL" id="AE016816">
    <property type="protein sequence ID" value="AAS51340.1"/>
    <property type="molecule type" value="Genomic_DNA"/>
</dbReference>
<dbReference type="OMA" id="HLLIMKW"/>
<keyword evidence="1" id="KW-0472">Membrane</keyword>
<dbReference type="STRING" id="284811.Q75C05"/>